<accession>A0A5K7XE41</accession>
<feature type="chain" id="PRO_5024806538" description="PEP-CTERM protein-sorting domain-containing protein" evidence="2">
    <location>
        <begin position="24"/>
        <end position="230"/>
    </location>
</feature>
<keyword evidence="2" id="KW-0732">Signal</keyword>
<gene>
    <name evidence="3" type="ORF">PLANPX_2125</name>
</gene>
<evidence type="ECO:0000313" key="4">
    <source>
        <dbReference type="Proteomes" id="UP000326837"/>
    </source>
</evidence>
<evidence type="ECO:0000256" key="2">
    <source>
        <dbReference type="SAM" id="SignalP"/>
    </source>
</evidence>
<keyword evidence="1" id="KW-0472">Membrane</keyword>
<feature type="signal peptide" evidence="2">
    <location>
        <begin position="1"/>
        <end position="23"/>
    </location>
</feature>
<proteinExistence type="predicted"/>
<sequence>MVKTLLIAATIAIVGLSPTQAGAAIIELTTGDPRISPHKSGWNDSLHFFGSPYFSVFSLGQRPTRNGPYNIRTYFIFDLSGVHGSVVSAELLLENGQVKSTDPFETVSLYDVTTPISVLLDRLAIPTDATFNDLGTGVKYATNSDFSSAADTNVIRTFTMNQDGLAAINAKIGSVFVFGASMESLDPRRNADDTISGTYSMLRLTVVPEPAAALLALSAMIGFASLRRRA</sequence>
<dbReference type="KEGG" id="lpav:PLANPX_2125"/>
<evidence type="ECO:0000313" key="3">
    <source>
        <dbReference type="EMBL" id="BBO32513.1"/>
    </source>
</evidence>
<dbReference type="EMBL" id="AP021861">
    <property type="protein sequence ID" value="BBO32513.1"/>
    <property type="molecule type" value="Genomic_DNA"/>
</dbReference>
<dbReference type="AlphaFoldDB" id="A0A5K7XE41"/>
<evidence type="ECO:0000256" key="1">
    <source>
        <dbReference type="SAM" id="Phobius"/>
    </source>
</evidence>
<keyword evidence="1" id="KW-1133">Transmembrane helix</keyword>
<dbReference type="Proteomes" id="UP000326837">
    <property type="component" value="Chromosome"/>
</dbReference>
<feature type="transmembrane region" description="Helical" evidence="1">
    <location>
        <begin position="210"/>
        <end position="226"/>
    </location>
</feature>
<organism evidence="3 4">
    <name type="scientific">Lacipirellula parvula</name>
    <dbReference type="NCBI Taxonomy" id="2650471"/>
    <lineage>
        <taxon>Bacteria</taxon>
        <taxon>Pseudomonadati</taxon>
        <taxon>Planctomycetota</taxon>
        <taxon>Planctomycetia</taxon>
        <taxon>Pirellulales</taxon>
        <taxon>Lacipirellulaceae</taxon>
        <taxon>Lacipirellula</taxon>
    </lineage>
</organism>
<keyword evidence="1" id="KW-0812">Transmembrane</keyword>
<reference evidence="4" key="1">
    <citation type="submission" date="2019-10" db="EMBL/GenBank/DDBJ databases">
        <title>Lacipirellula parvula gen. nov., sp. nov., representing a lineage of planctomycetes widespread in freshwater anoxic habitats, and description of the family Lacipirellulaceae.</title>
        <authorList>
            <person name="Dedysh S.N."/>
            <person name="Kulichevskaya I.S."/>
            <person name="Beletsky A.V."/>
            <person name="Rakitin A.L."/>
            <person name="Mardanov A.V."/>
            <person name="Ivanova A.A."/>
            <person name="Saltykova V.X."/>
            <person name="Rijpstra W.I.C."/>
            <person name="Sinninghe Damste J.S."/>
            <person name="Ravin N.V."/>
        </authorList>
    </citation>
    <scope>NUCLEOTIDE SEQUENCE [LARGE SCALE GENOMIC DNA]</scope>
    <source>
        <strain evidence="4">PX69</strain>
    </source>
</reference>
<evidence type="ECO:0008006" key="5">
    <source>
        <dbReference type="Google" id="ProtNLM"/>
    </source>
</evidence>
<protein>
    <recommendedName>
        <fullName evidence="5">PEP-CTERM protein-sorting domain-containing protein</fullName>
    </recommendedName>
</protein>
<keyword evidence="4" id="KW-1185">Reference proteome</keyword>
<name>A0A5K7XE41_9BACT</name>